<feature type="domain" description="Major facilitator superfamily (MFS) profile" evidence="8">
    <location>
        <begin position="63"/>
        <end position="482"/>
    </location>
</feature>
<dbReference type="AlphaFoldDB" id="A0AA48L559"/>
<feature type="transmembrane region" description="Helical" evidence="7">
    <location>
        <begin position="355"/>
        <end position="375"/>
    </location>
</feature>
<dbReference type="SUPFAM" id="SSF103473">
    <property type="entry name" value="MFS general substrate transporter"/>
    <property type="match status" value="1"/>
</dbReference>
<dbReference type="PANTHER" id="PTHR43791">
    <property type="entry name" value="PERMEASE-RELATED"/>
    <property type="match status" value="1"/>
</dbReference>
<feature type="transmembrane region" description="Helical" evidence="7">
    <location>
        <begin position="55"/>
        <end position="76"/>
    </location>
</feature>
<dbReference type="InterPro" id="IPR036259">
    <property type="entry name" value="MFS_trans_sf"/>
</dbReference>
<comment type="subcellular location">
    <subcellularLocation>
        <location evidence="1">Membrane</location>
        <topology evidence="1">Multi-pass membrane protein</topology>
    </subcellularLocation>
</comment>
<accession>A0AA48L559</accession>
<evidence type="ECO:0000259" key="8">
    <source>
        <dbReference type="PROSITE" id="PS50850"/>
    </source>
</evidence>
<proteinExistence type="predicted"/>
<dbReference type="PANTHER" id="PTHR43791:SF36">
    <property type="entry name" value="TRANSPORTER, PUTATIVE (AFU_ORTHOLOGUE AFUA_6G08340)-RELATED"/>
    <property type="match status" value="1"/>
</dbReference>
<evidence type="ECO:0000256" key="5">
    <source>
        <dbReference type="ARBA" id="ARBA00023136"/>
    </source>
</evidence>
<dbReference type="Pfam" id="PF07690">
    <property type="entry name" value="MFS_1"/>
    <property type="match status" value="1"/>
</dbReference>
<dbReference type="PROSITE" id="PS50850">
    <property type="entry name" value="MFS"/>
    <property type="match status" value="1"/>
</dbReference>
<name>A0AA48L559_9TREE</name>
<feature type="transmembrane region" description="Helical" evidence="7">
    <location>
        <begin position="458"/>
        <end position="477"/>
    </location>
</feature>
<keyword evidence="4 7" id="KW-1133">Transmembrane helix</keyword>
<evidence type="ECO:0000256" key="3">
    <source>
        <dbReference type="ARBA" id="ARBA00022692"/>
    </source>
</evidence>
<keyword evidence="5 7" id="KW-0472">Membrane</keyword>
<feature type="transmembrane region" description="Helical" evidence="7">
    <location>
        <begin position="224"/>
        <end position="244"/>
    </location>
</feature>
<dbReference type="GO" id="GO:0022857">
    <property type="term" value="F:transmembrane transporter activity"/>
    <property type="evidence" value="ECO:0007669"/>
    <property type="project" value="InterPro"/>
</dbReference>
<feature type="transmembrane region" description="Helical" evidence="7">
    <location>
        <begin position="331"/>
        <end position="348"/>
    </location>
</feature>
<feature type="transmembrane region" description="Helical" evidence="7">
    <location>
        <begin position="161"/>
        <end position="180"/>
    </location>
</feature>
<dbReference type="InterPro" id="IPR011701">
    <property type="entry name" value="MFS"/>
</dbReference>
<sequence>MKQVQIAPTEEKGHVAHHDMHSVRSASASEKGSLVSHGAEGAAFSKERARAERRLLLKLDLGIMPFAVLLYLAAYLDRGNLANARLAGLEKSVLNNKDTNYSIALACFFVTYITLSIPGTLMAKAVLPSRSIAAGALIWSIAATCQAAVTNRAGLFVCRLFIGVGEAFFGQAMALHLSFWYTKRDLAKRVGFFISAGAVAGAFGGLIAFGVTSIENAKIDNWRILFLIEGIPSLLLAIAVALFMPTRPEVSKYLNEDERTLCLTRLNAQRSEPTGIDWKGVVYALTDWKVYVIAVMYSCMNLTLGSVGGFLPTIIQDGFGYSAARAQLMTVPPYAVALVFMLLLTTFSDWKQARGIPAACVFALGIIGWAVLMSVPPKHATAAQFSARYFACILIVTAGYTNIPIIIAWTAGNSPNESQRAASLGMLNSVGQCLSVAAAFLFPKTEGPAYKKGSSVNLAFQCLGLAIAVAMTTWFRIENRRRDRVERPEERVEVVEEDKFGRAAGFRYTT</sequence>
<dbReference type="Gene3D" id="1.20.1250.20">
    <property type="entry name" value="MFS general substrate transporter like domains"/>
    <property type="match status" value="2"/>
</dbReference>
<dbReference type="GeneID" id="85495992"/>
<keyword evidence="3 7" id="KW-0812">Transmembrane</keyword>
<protein>
    <recommendedName>
        <fullName evidence="8">Major facilitator superfamily (MFS) profile domain-containing protein</fullName>
    </recommendedName>
</protein>
<dbReference type="Proteomes" id="UP001233271">
    <property type="component" value="Chromosome 4"/>
</dbReference>
<dbReference type="EMBL" id="AP028215">
    <property type="protein sequence ID" value="BEI92122.1"/>
    <property type="molecule type" value="Genomic_DNA"/>
</dbReference>
<dbReference type="FunFam" id="1.20.1250.20:FF:000013">
    <property type="entry name" value="MFS general substrate transporter"/>
    <property type="match status" value="1"/>
</dbReference>
<organism evidence="9 10">
    <name type="scientific">Cutaneotrichosporon cavernicola</name>
    <dbReference type="NCBI Taxonomy" id="279322"/>
    <lineage>
        <taxon>Eukaryota</taxon>
        <taxon>Fungi</taxon>
        <taxon>Dikarya</taxon>
        <taxon>Basidiomycota</taxon>
        <taxon>Agaricomycotina</taxon>
        <taxon>Tremellomycetes</taxon>
        <taxon>Trichosporonales</taxon>
        <taxon>Trichosporonaceae</taxon>
        <taxon>Cutaneotrichosporon</taxon>
    </lineage>
</organism>
<evidence type="ECO:0000256" key="7">
    <source>
        <dbReference type="SAM" id="Phobius"/>
    </source>
</evidence>
<dbReference type="KEGG" id="ccac:CcaHIS019_0409420"/>
<gene>
    <name evidence="9" type="ORF">CcaverHIS019_0409420</name>
</gene>
<evidence type="ECO:0000256" key="4">
    <source>
        <dbReference type="ARBA" id="ARBA00022989"/>
    </source>
</evidence>
<feature type="transmembrane region" description="Helical" evidence="7">
    <location>
        <begin position="421"/>
        <end position="442"/>
    </location>
</feature>
<evidence type="ECO:0000313" key="9">
    <source>
        <dbReference type="EMBL" id="BEI92122.1"/>
    </source>
</evidence>
<reference evidence="9" key="1">
    <citation type="journal article" date="2023" name="BMC Genomics">
        <title>Chromosome-level genome assemblies of Cutaneotrichosporon spp. (Trichosporonales, Basidiomycota) reveal imbalanced evolution between nucleotide sequences and chromosome synteny.</title>
        <authorList>
            <person name="Kobayashi Y."/>
            <person name="Kayamori A."/>
            <person name="Aoki K."/>
            <person name="Shiwa Y."/>
            <person name="Matsutani M."/>
            <person name="Fujita N."/>
            <person name="Sugita T."/>
            <person name="Iwasaki W."/>
            <person name="Tanaka N."/>
            <person name="Takashima M."/>
        </authorList>
    </citation>
    <scope>NUCLEOTIDE SEQUENCE</scope>
    <source>
        <strain evidence="9">HIS019</strain>
    </source>
</reference>
<dbReference type="RefSeq" id="XP_060457387.1">
    <property type="nucleotide sequence ID" value="XM_060600832.1"/>
</dbReference>
<keyword evidence="10" id="KW-1185">Reference proteome</keyword>
<feature type="transmembrane region" description="Helical" evidence="7">
    <location>
        <begin position="290"/>
        <end position="311"/>
    </location>
</feature>
<feature type="transmembrane region" description="Helical" evidence="7">
    <location>
        <begin position="387"/>
        <end position="409"/>
    </location>
</feature>
<keyword evidence="2" id="KW-0813">Transport</keyword>
<evidence type="ECO:0000256" key="2">
    <source>
        <dbReference type="ARBA" id="ARBA00022448"/>
    </source>
</evidence>
<feature type="transmembrane region" description="Helical" evidence="7">
    <location>
        <begin position="192"/>
        <end position="212"/>
    </location>
</feature>
<feature type="transmembrane region" description="Helical" evidence="7">
    <location>
        <begin position="101"/>
        <end position="120"/>
    </location>
</feature>
<evidence type="ECO:0000256" key="1">
    <source>
        <dbReference type="ARBA" id="ARBA00004141"/>
    </source>
</evidence>
<evidence type="ECO:0000313" key="10">
    <source>
        <dbReference type="Proteomes" id="UP001233271"/>
    </source>
</evidence>
<dbReference type="InterPro" id="IPR020846">
    <property type="entry name" value="MFS_dom"/>
</dbReference>
<evidence type="ECO:0000256" key="6">
    <source>
        <dbReference type="SAM" id="MobiDB-lite"/>
    </source>
</evidence>
<dbReference type="GO" id="GO:0016020">
    <property type="term" value="C:membrane"/>
    <property type="evidence" value="ECO:0007669"/>
    <property type="project" value="UniProtKB-SubCell"/>
</dbReference>
<feature type="compositionally biased region" description="Basic and acidic residues" evidence="6">
    <location>
        <begin position="9"/>
        <end position="22"/>
    </location>
</feature>
<feature type="region of interest" description="Disordered" evidence="6">
    <location>
        <begin position="1"/>
        <end position="22"/>
    </location>
</feature>